<dbReference type="Proteomes" id="UP000886469">
    <property type="component" value="Unassembled WGS sequence"/>
</dbReference>
<dbReference type="NCBIfam" id="TIGR02595">
    <property type="entry name" value="PEP_CTERM"/>
    <property type="match status" value="1"/>
</dbReference>
<feature type="domain" description="Ice-binding protein C-terminal" evidence="2">
    <location>
        <begin position="169"/>
        <end position="191"/>
    </location>
</feature>
<comment type="caution">
    <text evidence="3">The sequence shown here is derived from an EMBL/GenBank/DDBJ whole genome shotgun (WGS) entry which is preliminary data.</text>
</comment>
<name>A0ABX1TCM6_9PROT</name>
<sequence>MKFSRLCAVAVTSAAAALATPASAIPIDVIFNVAALGAFTANTGDVTTAATISSGAPDLVGAIIANNVGLVAGQPVTLSDPLGVTIGSVFTKEFTTAMGTFLETLTVTARTPGATSLGILAVGTITQTVGIGFDPTPVYWSAAYTQNAGPGSQINGSFNNSTTPPPGLPEPSSLALLGLAVTGLGMARRRRN</sequence>
<organism evidence="3 4">
    <name type="scientific">Candidatus Accumulibacter contiguus</name>
    <dbReference type="NCBI Taxonomy" id="2954381"/>
    <lineage>
        <taxon>Bacteria</taxon>
        <taxon>Pseudomonadati</taxon>
        <taxon>Pseudomonadota</taxon>
        <taxon>Betaproteobacteria</taxon>
        <taxon>Candidatus Accumulibacter</taxon>
    </lineage>
</organism>
<evidence type="ECO:0000313" key="3">
    <source>
        <dbReference type="EMBL" id="NMQ05997.1"/>
    </source>
</evidence>
<feature type="signal peptide" evidence="1">
    <location>
        <begin position="1"/>
        <end position="24"/>
    </location>
</feature>
<keyword evidence="4" id="KW-1185">Reference proteome</keyword>
<evidence type="ECO:0000256" key="1">
    <source>
        <dbReference type="SAM" id="SignalP"/>
    </source>
</evidence>
<evidence type="ECO:0000313" key="4">
    <source>
        <dbReference type="Proteomes" id="UP000886469"/>
    </source>
</evidence>
<protein>
    <submittedName>
        <fullName evidence="3">PEP-CTERM sorting domain-containing protein</fullName>
    </submittedName>
</protein>
<dbReference type="InterPro" id="IPR013424">
    <property type="entry name" value="Ice-binding_C"/>
</dbReference>
<dbReference type="EMBL" id="SPMX01000033">
    <property type="protein sequence ID" value="NMQ05997.1"/>
    <property type="molecule type" value="Genomic_DNA"/>
</dbReference>
<feature type="chain" id="PRO_5046207248" evidence="1">
    <location>
        <begin position="25"/>
        <end position="192"/>
    </location>
</feature>
<dbReference type="Pfam" id="PF07589">
    <property type="entry name" value="PEP-CTERM"/>
    <property type="match status" value="1"/>
</dbReference>
<reference evidence="3" key="1">
    <citation type="submission" date="2019-03" db="EMBL/GenBank/DDBJ databases">
        <title>Metabolic reconstructions from genomes of highly enriched 'Candidatus Accumulibacter' and 'Candidatus Competibacter' bioreactor populations.</title>
        <authorList>
            <person name="Annavajhala M.K."/>
            <person name="Welles L."/>
            <person name="Abbas B."/>
            <person name="Sorokin D."/>
            <person name="Park H."/>
            <person name="Van Loosdrecht M."/>
            <person name="Chandran K."/>
        </authorList>
    </citation>
    <scope>NUCLEOTIDE SEQUENCE</scope>
    <source>
        <strain evidence="3">SBR_L</strain>
    </source>
</reference>
<gene>
    <name evidence="3" type="ORF">E4Q08_12370</name>
</gene>
<keyword evidence="1" id="KW-0732">Signal</keyword>
<evidence type="ECO:0000259" key="2">
    <source>
        <dbReference type="Pfam" id="PF07589"/>
    </source>
</evidence>
<accession>A0ABX1TCM6</accession>
<proteinExistence type="predicted"/>